<sequence>MALLQPKKPKRKKEILGARSLFFFLFSSSSNYDEPQGLLLLFSSSTLFQCLHGRDACNMLTEKENWFDQNLDHFSPTDHSTFKQRYFEYLGYYKPPEGPIFLLVGGESEQIGIGKSFYTELAEKFGAAIVSIEHRYYGKSTPYKELTTENLKYLSSKQAIFDLAVFRQYYQELLNAKYNVSETENRWFVIGGSYSGGLAAYFRLKFPHLTCGAYASSAALIAIYNFTEYDQQIGTTAGPECKTVLQEITHLVDEQLNSDRQSIKELFGASKIDNDDDFRFLVADAAALSLQYGFHDFVCDLLVNAKKNGSDILEAYADYVKNVANQGIFGVTLEYYDRLYLKDPTSGNSAYRLWWFYICSEMGYFLVAPQNDSIRSTKLDERYNLDFCKDIFGEGVYPDSDMANTYYGGRKFAGSRVIFTNGSQDPCRHISKQTSSKDLPSYMVECNGCAHGIDVLGCPYAPEDTKGIANFLSFDPSYVETN</sequence>
<dbReference type="InterPro" id="IPR042269">
    <property type="entry name" value="Ser_carbopepase_S28_SKS"/>
</dbReference>
<dbReference type="EMBL" id="HG996470">
    <property type="protein sequence ID" value="CAG1838483.1"/>
    <property type="molecule type" value="Genomic_DNA"/>
</dbReference>
<dbReference type="SUPFAM" id="SSF53474">
    <property type="entry name" value="alpha/beta-Hydrolases"/>
    <property type="match status" value="1"/>
</dbReference>
<evidence type="ECO:0000256" key="4">
    <source>
        <dbReference type="ARBA" id="ARBA00022801"/>
    </source>
</evidence>
<name>A0A8D7F390_MUSAM</name>
<dbReference type="Gene3D" id="3.40.50.1820">
    <property type="entry name" value="alpha/beta hydrolase"/>
    <property type="match status" value="1"/>
</dbReference>
<evidence type="ECO:0000313" key="6">
    <source>
        <dbReference type="EMBL" id="CAG1838483.1"/>
    </source>
</evidence>
<evidence type="ECO:0000256" key="5">
    <source>
        <dbReference type="ARBA" id="ARBA00023180"/>
    </source>
</evidence>
<dbReference type="PANTHER" id="PTHR11010:SF11">
    <property type="entry name" value="THYMUS-SPECIFIC SERINE PROTEASE"/>
    <property type="match status" value="1"/>
</dbReference>
<evidence type="ECO:0000256" key="3">
    <source>
        <dbReference type="ARBA" id="ARBA00022729"/>
    </source>
</evidence>
<dbReference type="GO" id="GO:0006508">
    <property type="term" value="P:proteolysis"/>
    <property type="evidence" value="ECO:0007669"/>
    <property type="project" value="UniProtKB-KW"/>
</dbReference>
<dbReference type="FunFam" id="1.20.120.980:FF:000005">
    <property type="entry name" value="Clan SC, family S28, unassigned serine peptidase"/>
    <property type="match status" value="1"/>
</dbReference>
<dbReference type="InterPro" id="IPR008758">
    <property type="entry name" value="Peptidase_S28"/>
</dbReference>
<keyword evidence="4" id="KW-0378">Hydrolase</keyword>
<reference evidence="6" key="1">
    <citation type="submission" date="2021-03" db="EMBL/GenBank/DDBJ databases">
        <authorList>
            <consortium name="Genoscope - CEA"/>
            <person name="William W."/>
        </authorList>
    </citation>
    <scope>NUCLEOTIDE SEQUENCE</scope>
    <source>
        <strain evidence="6">Doubled-haploid Pahang</strain>
    </source>
</reference>
<dbReference type="Pfam" id="PF05577">
    <property type="entry name" value="Peptidase_S28"/>
    <property type="match status" value="1"/>
</dbReference>
<gene>
    <name evidence="6" type="ORF">GSMUA_266600.1</name>
</gene>
<dbReference type="GO" id="GO:0070008">
    <property type="term" value="F:serine-type exopeptidase activity"/>
    <property type="evidence" value="ECO:0007669"/>
    <property type="project" value="InterPro"/>
</dbReference>
<proteinExistence type="inferred from homology"/>
<dbReference type="Gene3D" id="1.20.120.980">
    <property type="entry name" value="Serine carboxypeptidase S28, SKS domain"/>
    <property type="match status" value="1"/>
</dbReference>
<organism evidence="6">
    <name type="scientific">Musa acuminata subsp. malaccensis</name>
    <name type="common">Wild banana</name>
    <name type="synonym">Musa malaccensis</name>
    <dbReference type="NCBI Taxonomy" id="214687"/>
    <lineage>
        <taxon>Eukaryota</taxon>
        <taxon>Viridiplantae</taxon>
        <taxon>Streptophyta</taxon>
        <taxon>Embryophyta</taxon>
        <taxon>Tracheophyta</taxon>
        <taxon>Spermatophyta</taxon>
        <taxon>Magnoliopsida</taxon>
        <taxon>Liliopsida</taxon>
        <taxon>Zingiberales</taxon>
        <taxon>Musaceae</taxon>
        <taxon>Musa</taxon>
    </lineage>
</organism>
<protein>
    <submittedName>
        <fullName evidence="6">(wild Malaysian banana) hypothetical protein</fullName>
    </submittedName>
</protein>
<keyword evidence="2" id="KW-0645">Protease</keyword>
<evidence type="ECO:0000256" key="1">
    <source>
        <dbReference type="ARBA" id="ARBA00011079"/>
    </source>
</evidence>
<dbReference type="InterPro" id="IPR029058">
    <property type="entry name" value="AB_hydrolase_fold"/>
</dbReference>
<evidence type="ECO:0000256" key="2">
    <source>
        <dbReference type="ARBA" id="ARBA00022670"/>
    </source>
</evidence>
<accession>A0A8D7F390</accession>
<dbReference type="PANTHER" id="PTHR11010">
    <property type="entry name" value="PROTEASE S28 PRO-X CARBOXYPEPTIDASE-RELATED"/>
    <property type="match status" value="1"/>
</dbReference>
<dbReference type="AlphaFoldDB" id="A0A8D7F390"/>
<keyword evidence="5" id="KW-0325">Glycoprotein</keyword>
<comment type="similarity">
    <text evidence="1">Belongs to the peptidase S28 family.</text>
</comment>
<keyword evidence="3" id="KW-0732">Signal</keyword>